<reference evidence="2" key="2">
    <citation type="submission" date="2018-10" db="UniProtKB">
        <authorList>
            <consortium name="EnsemblPlants"/>
        </authorList>
    </citation>
    <scope>IDENTIFICATION</scope>
</reference>
<reference evidence="2" key="1">
    <citation type="submission" date="2018-08" db="EMBL/GenBank/DDBJ databases">
        <authorList>
            <person name="Rossello M."/>
        </authorList>
    </citation>
    <scope>NUCLEOTIDE SEQUENCE [LARGE SCALE GENOMIC DNA]</scope>
    <source>
        <strain evidence="2">cv. Chinese Spring</strain>
    </source>
</reference>
<sequence length="466" mass="53658">MGGFFSAQRKGRKSALVGAPWELVGADDTECVDSGAPSSSQFQLFVRIDGQLISVQVTRESTVESAIYSALSQGKYILFKFGAHCWDAVKQRRLLLEESLEGVVPGSTITTFAVIHGGGPGKPYLQQDYMSFLDRMNELPSKNEWLETKGLTSVLSKLGRQTFQKLFEMISLYHTGNKCFAGKFDCNNIIYVPSTDTYMIDPYVHALVVDFTPSGYKEDIKALGKVLEKVCMMKLDSSQAKIAYVAHLLKTMREMPSGAESSQTFKAFIRNHPCMMSSASRQGLISEVHRYIKFQYDDSMEPVLQSPYTWGWIAECDRDFNPVYFYKWWLWPLRGTSYHENEWSWFSFCRNFLSHPMQKMTIQDADIAIWWYFDEHLADFLCRLSCTHEFTVNIFDKDSFCTHPAKWERYPYILYYESVPNLEYSTEESEYEEEESEYGEEVPNHSEEKPSPSEIGRPGIGKRIFI</sequence>
<evidence type="ECO:0000313" key="3">
    <source>
        <dbReference type="Proteomes" id="UP000019116"/>
    </source>
</evidence>
<dbReference type="PANTHER" id="PTHR35161">
    <property type="entry name" value="OS02G0303100 PROTEIN"/>
    <property type="match status" value="1"/>
</dbReference>
<proteinExistence type="predicted"/>
<dbReference type="PANTHER" id="PTHR35161:SF20">
    <property type="entry name" value="UBIQUITIN-LIKE DOMAIN-CONTAINING PROTEIN"/>
    <property type="match status" value="1"/>
</dbReference>
<accession>A0A3B6I336</accession>
<keyword evidence="3" id="KW-1185">Reference proteome</keyword>
<dbReference type="Gramene" id="TraesWEE_scaffold_048390_01G000400.1">
    <property type="protein sequence ID" value="TraesWEE_scaffold_048390_01G000400.1"/>
    <property type="gene ID" value="TraesWEE_scaffold_048390_01G000400"/>
</dbReference>
<gene>
    <name evidence="2" type="primary">LOC123084534</name>
</gene>
<dbReference type="AlphaFoldDB" id="A0A3B6I336"/>
<evidence type="ECO:0000313" key="2">
    <source>
        <dbReference type="EnsemblPlants" id="TraesCS4A02G478500.1"/>
    </source>
</evidence>
<name>A0A3B6I336_WHEAT</name>
<dbReference type="Gramene" id="TraesSTA4A03G02215190.1">
    <property type="protein sequence ID" value="TraesSTA4A03G02215190.1"/>
    <property type="gene ID" value="TraesSTA4A03G02215190"/>
</dbReference>
<dbReference type="RefSeq" id="XP_044362020.1">
    <property type="nucleotide sequence ID" value="XM_044506085.1"/>
</dbReference>
<dbReference type="OrthoDB" id="10317551at2759"/>
<dbReference type="Gramene" id="TraesCS4A02G478500.1">
    <property type="protein sequence ID" value="TraesCS4A02G478500.1"/>
    <property type="gene ID" value="TraesCS4A02G478500"/>
</dbReference>
<evidence type="ECO:0000256" key="1">
    <source>
        <dbReference type="SAM" id="MobiDB-lite"/>
    </source>
</evidence>
<dbReference type="EnsemblPlants" id="TraesCS4A02G478500.1">
    <property type="protein sequence ID" value="TraesCS4A02G478500.1"/>
    <property type="gene ID" value="TraesCS4A02G478500"/>
</dbReference>
<dbReference type="Proteomes" id="UP000019116">
    <property type="component" value="Chromosome 4A"/>
</dbReference>
<feature type="compositionally biased region" description="Acidic residues" evidence="1">
    <location>
        <begin position="427"/>
        <end position="440"/>
    </location>
</feature>
<dbReference type="Gramene" id="TraesCS4A03G1206900.1">
    <property type="protein sequence ID" value="TraesCS4A03G1206900.1.CDS"/>
    <property type="gene ID" value="TraesCS4A03G1206900"/>
</dbReference>
<dbReference type="Gramene" id="TraesCAD_scaffold_062045_01G000100.1">
    <property type="protein sequence ID" value="TraesCAD_scaffold_062045_01G000100.1"/>
    <property type="gene ID" value="TraesCAD_scaffold_062045_01G000100"/>
</dbReference>
<protein>
    <submittedName>
        <fullName evidence="2">Uncharacterized protein</fullName>
    </submittedName>
</protein>
<feature type="region of interest" description="Disordered" evidence="1">
    <location>
        <begin position="427"/>
        <end position="466"/>
    </location>
</feature>
<organism evidence="2">
    <name type="scientific">Triticum aestivum</name>
    <name type="common">Wheat</name>
    <dbReference type="NCBI Taxonomy" id="4565"/>
    <lineage>
        <taxon>Eukaryota</taxon>
        <taxon>Viridiplantae</taxon>
        <taxon>Streptophyta</taxon>
        <taxon>Embryophyta</taxon>
        <taxon>Tracheophyta</taxon>
        <taxon>Spermatophyta</taxon>
        <taxon>Magnoliopsida</taxon>
        <taxon>Liliopsida</taxon>
        <taxon>Poales</taxon>
        <taxon>Poaceae</taxon>
        <taxon>BOP clade</taxon>
        <taxon>Pooideae</taxon>
        <taxon>Triticodae</taxon>
        <taxon>Triticeae</taxon>
        <taxon>Triticinae</taxon>
        <taxon>Triticum</taxon>
    </lineage>
</organism>
<feature type="compositionally biased region" description="Basic and acidic residues" evidence="1">
    <location>
        <begin position="442"/>
        <end position="451"/>
    </location>
</feature>
<dbReference type="Gramene" id="TraesJAG4A03G02218560.1">
    <property type="protein sequence ID" value="TraesJAG4A03G02218560.1"/>
    <property type="gene ID" value="TraesJAG4A03G02218560"/>
</dbReference>
<dbReference type="KEGG" id="taes:123084534"/>
<dbReference type="GeneID" id="123084534"/>
<dbReference type="Gramene" id="TraesLDM4A03G02218180.1">
    <property type="protein sequence ID" value="TraesLDM4A03G02218180.1"/>
    <property type="gene ID" value="TraesLDM4A03G02218180"/>
</dbReference>